<keyword evidence="5" id="KW-1185">Reference proteome</keyword>
<name>A0ABN7VD68_GIGMA</name>
<dbReference type="EMBL" id="CAJVQB010012258">
    <property type="protein sequence ID" value="CAG8754125.1"/>
    <property type="molecule type" value="Genomic_DNA"/>
</dbReference>
<accession>A0ABN7VD68</accession>
<reference evidence="4 5" key="1">
    <citation type="submission" date="2021-06" db="EMBL/GenBank/DDBJ databases">
        <authorList>
            <person name="Kallberg Y."/>
            <person name="Tangrot J."/>
            <person name="Rosling A."/>
        </authorList>
    </citation>
    <scope>NUCLEOTIDE SEQUENCE [LARGE SCALE GENOMIC DNA]</scope>
    <source>
        <strain evidence="4 5">120-4 pot B 10/14</strain>
    </source>
</reference>
<dbReference type="Gene3D" id="3.40.50.300">
    <property type="entry name" value="P-loop containing nucleotide triphosphate hydrolases"/>
    <property type="match status" value="1"/>
</dbReference>
<gene>
    <name evidence="4" type="ORF">GMARGA_LOCUS16727</name>
</gene>
<keyword evidence="3" id="KW-0812">Transmembrane</keyword>
<feature type="compositionally biased region" description="Basic and acidic residues" evidence="2">
    <location>
        <begin position="470"/>
        <end position="480"/>
    </location>
</feature>
<evidence type="ECO:0000256" key="2">
    <source>
        <dbReference type="SAM" id="MobiDB-lite"/>
    </source>
</evidence>
<feature type="transmembrane region" description="Helical" evidence="3">
    <location>
        <begin position="301"/>
        <end position="320"/>
    </location>
</feature>
<comment type="caution">
    <text evidence="4">The sequence shown here is derived from an EMBL/GenBank/DDBJ whole genome shotgun (WGS) entry which is preliminary data.</text>
</comment>
<feature type="coiled-coil region" evidence="1">
    <location>
        <begin position="99"/>
        <end position="126"/>
    </location>
</feature>
<dbReference type="Proteomes" id="UP000789901">
    <property type="component" value="Unassembled WGS sequence"/>
</dbReference>
<protein>
    <submittedName>
        <fullName evidence="4">11462_t:CDS:1</fullName>
    </submittedName>
</protein>
<evidence type="ECO:0000256" key="3">
    <source>
        <dbReference type="SAM" id="Phobius"/>
    </source>
</evidence>
<organism evidence="4 5">
    <name type="scientific">Gigaspora margarita</name>
    <dbReference type="NCBI Taxonomy" id="4874"/>
    <lineage>
        <taxon>Eukaryota</taxon>
        <taxon>Fungi</taxon>
        <taxon>Fungi incertae sedis</taxon>
        <taxon>Mucoromycota</taxon>
        <taxon>Glomeromycotina</taxon>
        <taxon>Glomeromycetes</taxon>
        <taxon>Diversisporales</taxon>
        <taxon>Gigasporaceae</taxon>
        <taxon>Gigaspora</taxon>
    </lineage>
</organism>
<keyword evidence="1" id="KW-0175">Coiled coil</keyword>
<dbReference type="SUPFAM" id="SSF52540">
    <property type="entry name" value="P-loop containing nucleoside triphosphate hydrolases"/>
    <property type="match status" value="1"/>
</dbReference>
<dbReference type="InterPro" id="IPR027417">
    <property type="entry name" value="P-loop_NTPase"/>
</dbReference>
<evidence type="ECO:0000313" key="4">
    <source>
        <dbReference type="EMBL" id="CAG8754125.1"/>
    </source>
</evidence>
<evidence type="ECO:0000256" key="1">
    <source>
        <dbReference type="SAM" id="Coils"/>
    </source>
</evidence>
<keyword evidence="3" id="KW-0472">Membrane</keyword>
<proteinExistence type="predicted"/>
<keyword evidence="3" id="KW-1133">Transmembrane helix</keyword>
<evidence type="ECO:0000313" key="5">
    <source>
        <dbReference type="Proteomes" id="UP000789901"/>
    </source>
</evidence>
<sequence length="507" mass="58612">MDTNKKNRKLACCKCGQKAFYREKTSELYCQKCHANGKEVSYKTYTGNDLVTNTTYIKCPHCGMGDTCGTDGCYVYKRCRCGLLVAGSCSSDCEEVTKGEKEREKNREQTNKYNKYREELEKIDANNITGRDYLKIKDLKSKTECLLKEEIESGFRNSIEIFLKKLEEMENGVPQQAVIKAKWIDENRGQTISENCRHSNIHWRELFQENKVESAYCLGCGEDKNANYYDNWWDLKRGKFFENIKEEFLVFQDMSKYIEEYCCEFAREEGVGIPERTSAKLKELERKNKDNSSEKPKNDKIGLYIGLAVVGCLVVFGITGHGKSTLANVLVGKEICKESAGGASETKNFQKDNRGISEEVILYEIGKSIYAAKEGIDQVFFVFRGKFSQKQIKSFKLFEKLILESGITKFTTLVRTNFENFRSTQKCEEDQQALLKESTVIREIIESCNGIVHIDNEPIPEVDEDDSDNEKEIRISKDKREESRKKVLKHLEEKRQERQEEVYKLKE</sequence>
<feature type="region of interest" description="Disordered" evidence="2">
    <location>
        <begin position="457"/>
        <end position="480"/>
    </location>
</feature>
<feature type="compositionally biased region" description="Acidic residues" evidence="2">
    <location>
        <begin position="458"/>
        <end position="469"/>
    </location>
</feature>